<proteinExistence type="predicted"/>
<organism evidence="1 2">
    <name type="scientific">Naganishia cerealis</name>
    <dbReference type="NCBI Taxonomy" id="610337"/>
    <lineage>
        <taxon>Eukaryota</taxon>
        <taxon>Fungi</taxon>
        <taxon>Dikarya</taxon>
        <taxon>Basidiomycota</taxon>
        <taxon>Agaricomycotina</taxon>
        <taxon>Tremellomycetes</taxon>
        <taxon>Filobasidiales</taxon>
        <taxon>Filobasidiaceae</taxon>
        <taxon>Naganishia</taxon>
    </lineage>
</organism>
<keyword evidence="2" id="KW-1185">Reference proteome</keyword>
<dbReference type="Proteomes" id="UP001241377">
    <property type="component" value="Unassembled WGS sequence"/>
</dbReference>
<comment type="caution">
    <text evidence="1">The sequence shown here is derived from an EMBL/GenBank/DDBJ whole genome shotgun (WGS) entry which is preliminary data.</text>
</comment>
<name>A0ACC2W7I3_9TREE</name>
<evidence type="ECO:0000313" key="1">
    <source>
        <dbReference type="EMBL" id="KAJ9107174.1"/>
    </source>
</evidence>
<reference evidence="1" key="1">
    <citation type="submission" date="2023-04" db="EMBL/GenBank/DDBJ databases">
        <title>Draft Genome sequencing of Naganishia species isolated from polar environments using Oxford Nanopore Technology.</title>
        <authorList>
            <person name="Leo P."/>
            <person name="Venkateswaran K."/>
        </authorList>
    </citation>
    <scope>NUCLEOTIDE SEQUENCE</scope>
    <source>
        <strain evidence="1">MNA-CCFEE 5261</strain>
    </source>
</reference>
<protein>
    <submittedName>
        <fullName evidence="1">Uncharacterized protein</fullName>
    </submittedName>
</protein>
<evidence type="ECO:0000313" key="2">
    <source>
        <dbReference type="Proteomes" id="UP001241377"/>
    </source>
</evidence>
<dbReference type="EMBL" id="JASBWR010000025">
    <property type="protein sequence ID" value="KAJ9107174.1"/>
    <property type="molecule type" value="Genomic_DNA"/>
</dbReference>
<accession>A0ACC2W7I3</accession>
<gene>
    <name evidence="1" type="ORF">QFC19_002834</name>
</gene>
<sequence length="108" mass="11379">MDLDLDTAPVHAPVEQPEDVQHDQEIDNADDTATATTSKKKGPKKPLQSKAEGGGSKVKDAEKALGTTALPVSRVKKVLSADADLQNTSREALFLISVATVSSIRGLN</sequence>